<evidence type="ECO:0000256" key="6">
    <source>
        <dbReference type="ARBA" id="ARBA00023014"/>
    </source>
</evidence>
<feature type="domain" description="Radical SAM core" evidence="7">
    <location>
        <begin position="1"/>
        <end position="250"/>
    </location>
</feature>
<dbReference type="CDD" id="cd01335">
    <property type="entry name" value="Radical_SAM"/>
    <property type="match status" value="1"/>
</dbReference>
<keyword evidence="9" id="KW-1185">Reference proteome</keyword>
<comment type="cofactor">
    <cofactor evidence="1">
        <name>[4Fe-4S] cluster</name>
        <dbReference type="ChEBI" id="CHEBI:49883"/>
    </cofactor>
</comment>
<evidence type="ECO:0000256" key="2">
    <source>
        <dbReference type="ARBA" id="ARBA00022485"/>
    </source>
</evidence>
<dbReference type="InterPro" id="IPR017672">
    <property type="entry name" value="MA_4551-like"/>
</dbReference>
<dbReference type="GO" id="GO:0046872">
    <property type="term" value="F:metal ion binding"/>
    <property type="evidence" value="ECO:0007669"/>
    <property type="project" value="UniProtKB-KW"/>
</dbReference>
<dbReference type="InterPro" id="IPR058240">
    <property type="entry name" value="rSAM_sf"/>
</dbReference>
<keyword evidence="2" id="KW-0004">4Fe-4S</keyword>
<evidence type="ECO:0000256" key="4">
    <source>
        <dbReference type="ARBA" id="ARBA00022723"/>
    </source>
</evidence>
<dbReference type="InterPro" id="IPR006638">
    <property type="entry name" value="Elp3/MiaA/NifB-like_rSAM"/>
</dbReference>
<keyword evidence="6" id="KW-0411">Iron-sulfur</keyword>
<dbReference type="Proteomes" id="UP001218895">
    <property type="component" value="Chromosome"/>
</dbReference>
<dbReference type="SFLD" id="SFLDS00029">
    <property type="entry name" value="Radical_SAM"/>
    <property type="match status" value="1"/>
</dbReference>
<dbReference type="EMBL" id="CP091092">
    <property type="protein sequence ID" value="WFN37265.1"/>
    <property type="molecule type" value="Genomic_DNA"/>
</dbReference>
<keyword evidence="3" id="KW-0949">S-adenosyl-L-methionine</keyword>
<dbReference type="PANTHER" id="PTHR43787">
    <property type="entry name" value="FEMO COFACTOR BIOSYNTHESIS PROTEIN NIFB-RELATED"/>
    <property type="match status" value="1"/>
</dbReference>
<keyword evidence="8" id="KW-0489">Methyltransferase</keyword>
<organism evidence="8 9">
    <name type="scientific">Methanomicrobium antiquum</name>
    <dbReference type="NCBI Taxonomy" id="487686"/>
    <lineage>
        <taxon>Archaea</taxon>
        <taxon>Methanobacteriati</taxon>
        <taxon>Methanobacteriota</taxon>
        <taxon>Stenosarchaea group</taxon>
        <taxon>Methanomicrobia</taxon>
        <taxon>Methanomicrobiales</taxon>
        <taxon>Methanomicrobiaceae</taxon>
        <taxon>Methanomicrobium</taxon>
    </lineage>
</organism>
<gene>
    <name evidence="8" type="primary">mmp10</name>
    <name evidence="8" type="ORF">L1994_02440</name>
</gene>
<dbReference type="NCBIfam" id="TIGR03278">
    <property type="entry name" value="methan_mark_10"/>
    <property type="match status" value="1"/>
</dbReference>
<dbReference type="SMART" id="SM00729">
    <property type="entry name" value="Elp3"/>
    <property type="match status" value="1"/>
</dbReference>
<evidence type="ECO:0000259" key="7">
    <source>
        <dbReference type="PROSITE" id="PS51918"/>
    </source>
</evidence>
<keyword evidence="5" id="KW-0408">Iron</keyword>
<evidence type="ECO:0000256" key="5">
    <source>
        <dbReference type="ARBA" id="ARBA00023004"/>
    </source>
</evidence>
<evidence type="ECO:0000256" key="3">
    <source>
        <dbReference type="ARBA" id="ARBA00022691"/>
    </source>
</evidence>
<dbReference type="KEGG" id="manq:L1994_02440"/>
<reference evidence="8" key="1">
    <citation type="submission" date="2022-01" db="EMBL/GenBank/DDBJ databases">
        <title>Complete genome of Methanomicrobium antiquum DSM 21220.</title>
        <authorList>
            <person name="Chen S.-C."/>
            <person name="You Y.-T."/>
            <person name="Zhou Y.-Z."/>
            <person name="Lai M.-C."/>
        </authorList>
    </citation>
    <scope>NUCLEOTIDE SEQUENCE</scope>
    <source>
        <strain evidence="8">DSM 21220</strain>
    </source>
</reference>
<dbReference type="EC" id="2.1.1.-" evidence="8"/>
<evidence type="ECO:0000313" key="8">
    <source>
        <dbReference type="EMBL" id="WFN37265.1"/>
    </source>
</evidence>
<dbReference type="InterPro" id="IPR007197">
    <property type="entry name" value="rSAM"/>
</dbReference>
<dbReference type="PROSITE" id="PS51918">
    <property type="entry name" value="RADICAL_SAM"/>
    <property type="match status" value="1"/>
</dbReference>
<proteinExistence type="predicted"/>
<dbReference type="AlphaFoldDB" id="A0AAF0FWJ2"/>
<dbReference type="GO" id="GO:0051539">
    <property type="term" value="F:4 iron, 4 sulfur cluster binding"/>
    <property type="evidence" value="ECO:0007669"/>
    <property type="project" value="UniProtKB-KW"/>
</dbReference>
<dbReference type="GO" id="GO:0008168">
    <property type="term" value="F:methyltransferase activity"/>
    <property type="evidence" value="ECO:0007669"/>
    <property type="project" value="UniProtKB-KW"/>
</dbReference>
<sequence>MAHLTVDLGGSPGVDCRGFCKYCYFKGLKKEDEPEPFGCKYCLPFTKGCEYCTDGVREKYERFKDLRDVADDILANLQLMDGELEKITISGGGDPSCYPEFKDLMEILGSMEVPIHIGYTSGKGFDDPEIADFMVENGLSEISFTVFSSNPKLREEYMGDKTPEVSLEVFKRLCKKIDVYAASLVIPGVNDAEVLEDMCRYLEECGVKGLILMRFANRTDQGLILKNAPIIKGQRVHTVREFAELVASLNSRYSFKINGTPLGDPEIGSPFAIMDEPDLLEKLPKVEKDATIITGSIAARPIQAILDACGNKTWVYGTKKEIACLITIDDLKEVDLSRVGEVVIIPGRAFVHEKEAAEVLSSDGVERTVIRGPDMLTADAETSMGMDKNGVLQMEMDGFSDLIRLINMYGKQRC</sequence>
<dbReference type="RefSeq" id="WP_278100104.1">
    <property type="nucleotide sequence ID" value="NZ_CP091092.1"/>
</dbReference>
<dbReference type="Pfam" id="PF04055">
    <property type="entry name" value="Radical_SAM"/>
    <property type="match status" value="1"/>
</dbReference>
<accession>A0AAF0FWJ2</accession>
<protein>
    <submittedName>
        <fullName evidence="8">Methyl coenzyme M reductase-arginine methyltransferase Mmp10</fullName>
        <ecNumber evidence="8">2.1.1.-</ecNumber>
    </submittedName>
</protein>
<dbReference type="SUPFAM" id="SSF102114">
    <property type="entry name" value="Radical SAM enzymes"/>
    <property type="match status" value="1"/>
</dbReference>
<evidence type="ECO:0000256" key="1">
    <source>
        <dbReference type="ARBA" id="ARBA00001966"/>
    </source>
</evidence>
<dbReference type="InterPro" id="IPR013785">
    <property type="entry name" value="Aldolase_TIM"/>
</dbReference>
<keyword evidence="8" id="KW-0808">Transferase</keyword>
<dbReference type="GO" id="GO:0032259">
    <property type="term" value="P:methylation"/>
    <property type="evidence" value="ECO:0007669"/>
    <property type="project" value="UniProtKB-KW"/>
</dbReference>
<dbReference type="GeneID" id="79949217"/>
<dbReference type="PANTHER" id="PTHR43787:SF3">
    <property type="entry name" value="ARYLSULFATASE REGULATORY PROTEIN"/>
    <property type="match status" value="1"/>
</dbReference>
<keyword evidence="4" id="KW-0479">Metal-binding</keyword>
<dbReference type="Gene3D" id="3.20.20.70">
    <property type="entry name" value="Aldolase class I"/>
    <property type="match status" value="1"/>
</dbReference>
<evidence type="ECO:0000313" key="9">
    <source>
        <dbReference type="Proteomes" id="UP001218895"/>
    </source>
</evidence>
<name>A0AAF0FWJ2_9EURY</name>